<dbReference type="Pfam" id="PF07992">
    <property type="entry name" value="Pyr_redox_2"/>
    <property type="match status" value="1"/>
</dbReference>
<protein>
    <submittedName>
        <fullName evidence="10">Heterodisulfide reductase subunit A</fullName>
    </submittedName>
</protein>
<dbReference type="InterPro" id="IPR039650">
    <property type="entry name" value="HdrA-like"/>
</dbReference>
<keyword evidence="4" id="KW-0479">Metal-binding</keyword>
<evidence type="ECO:0000256" key="6">
    <source>
        <dbReference type="ARBA" id="ARBA00023002"/>
    </source>
</evidence>
<dbReference type="AlphaFoldDB" id="A0A212RC75"/>
<dbReference type="OrthoDB" id="135003at2"/>
<dbReference type="GO" id="GO:0051539">
    <property type="term" value="F:4 iron, 4 sulfur cluster binding"/>
    <property type="evidence" value="ECO:0007669"/>
    <property type="project" value="UniProtKB-KW"/>
</dbReference>
<dbReference type="PROSITE" id="PS00198">
    <property type="entry name" value="4FE4S_FER_1"/>
    <property type="match status" value="3"/>
</dbReference>
<dbReference type="InterPro" id="IPR036188">
    <property type="entry name" value="FAD/NAD-bd_sf"/>
</dbReference>
<keyword evidence="6" id="KW-0560">Oxidoreductase</keyword>
<dbReference type="SUPFAM" id="SSF51905">
    <property type="entry name" value="FAD/NAD(P)-binding domain"/>
    <property type="match status" value="2"/>
</dbReference>
<dbReference type="GO" id="GO:0016491">
    <property type="term" value="F:oxidoreductase activity"/>
    <property type="evidence" value="ECO:0007669"/>
    <property type="project" value="UniProtKB-KW"/>
</dbReference>
<reference evidence="11" key="1">
    <citation type="submission" date="2017-06" db="EMBL/GenBank/DDBJ databases">
        <authorList>
            <person name="Varghese N."/>
            <person name="Submissions S."/>
        </authorList>
    </citation>
    <scope>NUCLEOTIDE SEQUENCE [LARGE SCALE GENOMIC DNA]</scope>
    <source>
        <strain evidence="11">JAD2</strain>
    </source>
</reference>
<dbReference type="InterPro" id="IPR017896">
    <property type="entry name" value="4Fe4S_Fe-S-bd"/>
</dbReference>
<dbReference type="Pfam" id="PF00037">
    <property type="entry name" value="Fer4"/>
    <property type="match status" value="1"/>
</dbReference>
<dbReference type="PROSITE" id="PS51379">
    <property type="entry name" value="4FE4S_FER_2"/>
    <property type="match status" value="3"/>
</dbReference>
<evidence type="ECO:0000259" key="9">
    <source>
        <dbReference type="PROSITE" id="PS51379"/>
    </source>
</evidence>
<organism evidence="10 11">
    <name type="scientific">Thermoflexus hugenholtzii JAD2</name>
    <dbReference type="NCBI Taxonomy" id="877466"/>
    <lineage>
        <taxon>Bacteria</taxon>
        <taxon>Bacillati</taxon>
        <taxon>Chloroflexota</taxon>
        <taxon>Thermoflexia</taxon>
        <taxon>Thermoflexales</taxon>
        <taxon>Thermoflexaceae</taxon>
        <taxon>Thermoflexus</taxon>
    </lineage>
</organism>
<dbReference type="EMBL" id="FYEK01000044">
    <property type="protein sequence ID" value="SNB69835.1"/>
    <property type="molecule type" value="Genomic_DNA"/>
</dbReference>
<dbReference type="Gene3D" id="3.50.50.60">
    <property type="entry name" value="FAD/NAD(P)-binding domain"/>
    <property type="match status" value="4"/>
</dbReference>
<dbReference type="InterPro" id="IPR017900">
    <property type="entry name" value="4Fe4S_Fe_S_CS"/>
</dbReference>
<feature type="domain" description="4Fe-4S ferredoxin-type" evidence="9">
    <location>
        <begin position="916"/>
        <end position="945"/>
    </location>
</feature>
<comment type="cofactor">
    <cofactor evidence="1">
        <name>FAD</name>
        <dbReference type="ChEBI" id="CHEBI:57692"/>
    </cofactor>
</comment>
<dbReference type="Pfam" id="PF02662">
    <property type="entry name" value="FlpD"/>
    <property type="match status" value="1"/>
</dbReference>
<keyword evidence="3" id="KW-0004">4Fe-4S</keyword>
<sequence>MSDSVLVIGGGIAGIQAALDLANAGARVVLVEREPTIGGKMAILDKNFPTLDCSICIEAPKMSEVGLHPNIELLTLAEVERVEGHAGDFEVTIRQRARFVTDQCTRCGECVNVCPVVLPNEFDVGMAARKAIYTPIPQSVPGAYVIDIENCLNDPPHYLPCHRCVQACQPGAIDFLMPRERRLVRRVGSIIVAVGYETIDPRLLREFGYGTHPDILTALEFERLLTSAGPTGGEILRPSNGEHPHNILFVLCVGSRDRRFFRHCSRICCMYSIKHAYQAIDHGIRDVTVLYMDIRAYGKGFDGFWERTREAGARFVRGRPARIAPNGDGRIQVIYEDTERGMRISEDYDMVVLATAVSPPDGLADLAQRLGIELDEDGFIRALEGVGGLVRTTRPGIYAAGCATGPKDIPDSVSEGSGAAALALSHLTRRHWPEPPQVEPITDIETPRVGVFVCHCGSNIAGVVDVERVVEFARTLPDVVYATHQMFSCAGNTQKEIEEAIRRERINRVVVAACSPRTHEAIFRGVLQRAGLNPYLLEMANIRNLDSWVHKADKEAATVKAMDMVWMAVEKARRLTPGEPSQLPLTQRALVIGGGIAGMTAAIALARQGFETHLVERSAELGGLLNQLDELSPSGLKARDLVEAKKRELLQSGVQVHLGKQIETIGGVVGNFQARLSDGTTLQVGAIVMATGAEPYRPTEFGYGSDPRVITNLELEAMLRRGAVEAERITFVGCVGSRQGNMGCSRYCCTSMIGQALRLRRMGKKVRILYREIRTYSRNAEELYEQAMREGVQFFRYDPDRPPQEAITFEDGHVIFYDHLSQAYLRLPTDLLVLAVGLRPAADGLAEQLRLSRSEDGFLMELHPKLGPAETATQGIYLAGTAQGPKDVREAIAQGLAAAAKAGALLARGVIEKEPLTARVDPEKCIGCMRCVKVCPFNAIEPTGPVKVGKVRIIEAACMGCGTCAAECPTDAILMPFFTKEQILAQIDAALAERPEEKCLVFTCNWCSYAGADLAGIEKRQYPPSSRIIRTMCSGRFEEDFIARAFEKGAGAVLITGCRLTETGSDCHYNYANRQTWKRFQYWQRKFARMGIEPERLQLRWISAAEGKEFAEKLREMDEVVRRYVRKLRGEAVPAPERAAQPAETAGGE</sequence>
<dbReference type="InterPro" id="IPR003813">
    <property type="entry name" value="MvhD/FlpD"/>
</dbReference>
<gene>
    <name evidence="10" type="ORF">SAMN02746019_00011000</name>
</gene>
<evidence type="ECO:0000256" key="1">
    <source>
        <dbReference type="ARBA" id="ARBA00001974"/>
    </source>
</evidence>
<dbReference type="RefSeq" id="WP_088571772.1">
    <property type="nucleotide sequence ID" value="NZ_FYEK01000044.1"/>
</dbReference>
<keyword evidence="5" id="KW-0285">Flavoprotein</keyword>
<evidence type="ECO:0000256" key="2">
    <source>
        <dbReference type="ARBA" id="ARBA00006561"/>
    </source>
</evidence>
<dbReference type="Gene3D" id="3.30.70.20">
    <property type="match status" value="3"/>
</dbReference>
<evidence type="ECO:0000256" key="3">
    <source>
        <dbReference type="ARBA" id="ARBA00022485"/>
    </source>
</evidence>
<keyword evidence="5" id="KW-0274">FAD</keyword>
<dbReference type="PRINTS" id="PR00469">
    <property type="entry name" value="PNDRDTASEII"/>
</dbReference>
<evidence type="ECO:0000256" key="7">
    <source>
        <dbReference type="ARBA" id="ARBA00023004"/>
    </source>
</evidence>
<keyword evidence="8" id="KW-0411">Iron-sulfur</keyword>
<keyword evidence="7" id="KW-0408">Iron</keyword>
<feature type="domain" description="4Fe-4S ferredoxin-type" evidence="9">
    <location>
        <begin position="949"/>
        <end position="978"/>
    </location>
</feature>
<dbReference type="PANTHER" id="PTHR43498:SF1">
    <property type="entry name" value="COB--COM HETERODISULFIDE REDUCTASE IRON-SULFUR SUBUNIT A"/>
    <property type="match status" value="1"/>
</dbReference>
<dbReference type="GO" id="GO:0046872">
    <property type="term" value="F:metal ion binding"/>
    <property type="evidence" value="ECO:0007669"/>
    <property type="project" value="UniProtKB-KW"/>
</dbReference>
<dbReference type="PRINTS" id="PR00368">
    <property type="entry name" value="FADPNR"/>
</dbReference>
<keyword evidence="11" id="KW-1185">Reference proteome</keyword>
<accession>A0A212RC75</accession>
<dbReference type="Pfam" id="PF12831">
    <property type="entry name" value="FAD_oxidored"/>
    <property type="match status" value="1"/>
</dbReference>
<evidence type="ECO:0000313" key="11">
    <source>
        <dbReference type="Proteomes" id="UP000197025"/>
    </source>
</evidence>
<evidence type="ECO:0000256" key="4">
    <source>
        <dbReference type="ARBA" id="ARBA00022723"/>
    </source>
</evidence>
<feature type="domain" description="4Fe-4S ferredoxin-type" evidence="9">
    <location>
        <begin position="95"/>
        <end position="125"/>
    </location>
</feature>
<dbReference type="PANTHER" id="PTHR43498">
    <property type="entry name" value="FERREDOXIN:COB-COM HETERODISULFIDE REDUCTASE SUBUNIT A"/>
    <property type="match status" value="1"/>
</dbReference>
<name>A0A212RC75_9CHLR</name>
<dbReference type="Pfam" id="PF12838">
    <property type="entry name" value="Fer4_7"/>
    <property type="match status" value="1"/>
</dbReference>
<evidence type="ECO:0000313" key="10">
    <source>
        <dbReference type="EMBL" id="SNB69835.1"/>
    </source>
</evidence>
<proteinExistence type="inferred from homology"/>
<comment type="similarity">
    <text evidence="2">Belongs to the HdrA family.</text>
</comment>
<evidence type="ECO:0000256" key="5">
    <source>
        <dbReference type="ARBA" id="ARBA00022827"/>
    </source>
</evidence>
<dbReference type="Proteomes" id="UP000197025">
    <property type="component" value="Unassembled WGS sequence"/>
</dbReference>
<evidence type="ECO:0000256" key="8">
    <source>
        <dbReference type="ARBA" id="ARBA00023014"/>
    </source>
</evidence>
<dbReference type="InParanoid" id="A0A212RC75"/>
<dbReference type="SUPFAM" id="SSF54862">
    <property type="entry name" value="4Fe-4S ferredoxins"/>
    <property type="match status" value="1"/>
</dbReference>
<dbReference type="InterPro" id="IPR023753">
    <property type="entry name" value="FAD/NAD-binding_dom"/>
</dbReference>